<sequence>MRKEKLEATSKLDLQRAELESAKAQAQRAAGAAAELSDARAQNDDLQVQLQRVQAQKAALEERSADTDAAWQELREMKVEKLRLESELECAKMREDGMADKMRGSLGGGAELQKERQRAQLLETELEASRAQVGRLGEQLSKMTQESSASRSSSLDQLRSELLSRIDSQSPVSKKANAEDAPLEERSAEPEGRKTLMNQRALFDQIRKQFAEASGPVEAEEVEEMAQGTEASIRELEEELKTSRRENVELSVKLAKLEDEMRQQGSEASQLLQRSGQSAAEAEDTRMQLEKEAASARRHASENAELQAQLSVMEGELASMKRRLLASEETSVRSEEAARAAAQKARYLEEERGALESRVREVQAQAADAQRRERAAAAQVEEQQQLADQARQDLMNAERQRIESESNARWLDSENQRIKVELNDANSERLKIKQVVEELMKSHGEGNSAQLQEQVAKFKKRAEYFEREYNQSKQLNQEMTKVMTQMTQAVSERSDQNSEAAGQ</sequence>
<feature type="region of interest" description="Disordered" evidence="1">
    <location>
        <begin position="363"/>
        <end position="393"/>
    </location>
</feature>
<dbReference type="EMBL" id="CAUYUJ010002858">
    <property type="protein sequence ID" value="CAK0802706.1"/>
    <property type="molecule type" value="Genomic_DNA"/>
</dbReference>
<feature type="region of interest" description="Disordered" evidence="1">
    <location>
        <begin position="484"/>
        <end position="503"/>
    </location>
</feature>
<feature type="compositionally biased region" description="Low complexity" evidence="1">
    <location>
        <begin position="376"/>
        <end position="393"/>
    </location>
</feature>
<reference evidence="2" key="1">
    <citation type="submission" date="2023-10" db="EMBL/GenBank/DDBJ databases">
        <authorList>
            <person name="Chen Y."/>
            <person name="Shah S."/>
            <person name="Dougan E. K."/>
            <person name="Thang M."/>
            <person name="Chan C."/>
        </authorList>
    </citation>
    <scope>NUCLEOTIDE SEQUENCE [LARGE SCALE GENOMIC DNA]</scope>
</reference>
<proteinExistence type="predicted"/>
<protein>
    <recommendedName>
        <fullName evidence="4">Centrosomal protein of 162 kDa</fullName>
    </recommendedName>
</protein>
<evidence type="ECO:0000313" key="3">
    <source>
        <dbReference type="Proteomes" id="UP001189429"/>
    </source>
</evidence>
<evidence type="ECO:0008006" key="4">
    <source>
        <dbReference type="Google" id="ProtNLM"/>
    </source>
</evidence>
<feature type="region of interest" description="Disordered" evidence="1">
    <location>
        <begin position="95"/>
        <end position="196"/>
    </location>
</feature>
<evidence type="ECO:0000313" key="2">
    <source>
        <dbReference type="EMBL" id="CAK0802706.1"/>
    </source>
</evidence>
<gene>
    <name evidence="2" type="ORF">PCOR1329_LOCUS10116</name>
</gene>
<dbReference type="Proteomes" id="UP001189429">
    <property type="component" value="Unassembled WGS sequence"/>
</dbReference>
<feature type="compositionally biased region" description="Basic and acidic residues" evidence="1">
    <location>
        <begin position="283"/>
        <end position="302"/>
    </location>
</feature>
<feature type="region of interest" description="Disordered" evidence="1">
    <location>
        <begin position="260"/>
        <end position="305"/>
    </location>
</feature>
<name>A0ABN9QDH4_9DINO</name>
<feature type="non-terminal residue" evidence="2">
    <location>
        <position position="503"/>
    </location>
</feature>
<keyword evidence="3" id="KW-1185">Reference proteome</keyword>
<accession>A0ABN9QDH4</accession>
<feature type="compositionally biased region" description="Low complexity" evidence="1">
    <location>
        <begin position="147"/>
        <end position="157"/>
    </location>
</feature>
<organism evidence="2 3">
    <name type="scientific">Prorocentrum cordatum</name>
    <dbReference type="NCBI Taxonomy" id="2364126"/>
    <lineage>
        <taxon>Eukaryota</taxon>
        <taxon>Sar</taxon>
        <taxon>Alveolata</taxon>
        <taxon>Dinophyceae</taxon>
        <taxon>Prorocentrales</taxon>
        <taxon>Prorocentraceae</taxon>
        <taxon>Prorocentrum</taxon>
    </lineage>
</organism>
<comment type="caution">
    <text evidence="2">The sequence shown here is derived from an EMBL/GenBank/DDBJ whole genome shotgun (WGS) entry which is preliminary data.</text>
</comment>
<evidence type="ECO:0000256" key="1">
    <source>
        <dbReference type="SAM" id="MobiDB-lite"/>
    </source>
</evidence>
<feature type="compositionally biased region" description="Polar residues" evidence="1">
    <location>
        <begin position="263"/>
        <end position="278"/>
    </location>
</feature>
<feature type="compositionally biased region" description="Basic and acidic residues" evidence="1">
    <location>
        <begin position="183"/>
        <end position="194"/>
    </location>
</feature>